<feature type="transmembrane region" description="Helical" evidence="1">
    <location>
        <begin position="87"/>
        <end position="106"/>
    </location>
</feature>
<evidence type="ECO:0000313" key="2">
    <source>
        <dbReference type="EMBL" id="TCS43771.1"/>
    </source>
</evidence>
<keyword evidence="3" id="KW-1185">Reference proteome</keyword>
<protein>
    <submittedName>
        <fullName evidence="2">Uncharacterized protein</fullName>
    </submittedName>
</protein>
<dbReference type="EMBL" id="SLZR01000001">
    <property type="protein sequence ID" value="TCS43771.1"/>
    <property type="molecule type" value="Genomic_DNA"/>
</dbReference>
<feature type="transmembrane region" description="Helical" evidence="1">
    <location>
        <begin position="12"/>
        <end position="36"/>
    </location>
</feature>
<gene>
    <name evidence="2" type="ORF">BCF53_101114</name>
</gene>
<dbReference type="AlphaFoldDB" id="A0A4R3IBD1"/>
<sequence length="135" mass="14932">MKLLTRIEQHQAGRLLAGILVCLCVYHLLILTGVVPYQFVWGGRLASVEQMYRFEAFSLLLNVAMLMVVLIRLGWLAVPLPARVVSALLWLMVLLFALNTVGNLFSLSLIEAVVFTPVTAACALLALRLAKKEPN</sequence>
<proteinExistence type="predicted"/>
<organism evidence="2 3">
    <name type="scientific">Reinekea marinisedimentorum</name>
    <dbReference type="NCBI Taxonomy" id="230495"/>
    <lineage>
        <taxon>Bacteria</taxon>
        <taxon>Pseudomonadati</taxon>
        <taxon>Pseudomonadota</taxon>
        <taxon>Gammaproteobacteria</taxon>
        <taxon>Oceanospirillales</taxon>
        <taxon>Saccharospirillaceae</taxon>
        <taxon>Reinekea</taxon>
    </lineage>
</organism>
<keyword evidence="1" id="KW-0472">Membrane</keyword>
<accession>A0A4R3IBD1</accession>
<name>A0A4R3IBD1_9GAMM</name>
<dbReference type="OrthoDB" id="2868029at2"/>
<evidence type="ECO:0000256" key="1">
    <source>
        <dbReference type="SAM" id="Phobius"/>
    </source>
</evidence>
<feature type="transmembrane region" description="Helical" evidence="1">
    <location>
        <begin position="56"/>
        <end position="75"/>
    </location>
</feature>
<evidence type="ECO:0000313" key="3">
    <source>
        <dbReference type="Proteomes" id="UP000295793"/>
    </source>
</evidence>
<keyword evidence="1" id="KW-0812">Transmembrane</keyword>
<comment type="caution">
    <text evidence="2">The sequence shown here is derived from an EMBL/GenBank/DDBJ whole genome shotgun (WGS) entry which is preliminary data.</text>
</comment>
<feature type="transmembrane region" description="Helical" evidence="1">
    <location>
        <begin position="112"/>
        <end position="130"/>
    </location>
</feature>
<reference evidence="2 3" key="1">
    <citation type="submission" date="2019-03" db="EMBL/GenBank/DDBJ databases">
        <title>Genomic Encyclopedia of Archaeal and Bacterial Type Strains, Phase II (KMG-II): from individual species to whole genera.</title>
        <authorList>
            <person name="Goeker M."/>
        </authorList>
    </citation>
    <scope>NUCLEOTIDE SEQUENCE [LARGE SCALE GENOMIC DNA]</scope>
    <source>
        <strain evidence="2 3">DSM 15388</strain>
    </source>
</reference>
<dbReference type="Proteomes" id="UP000295793">
    <property type="component" value="Unassembled WGS sequence"/>
</dbReference>
<keyword evidence="1" id="KW-1133">Transmembrane helix</keyword>
<dbReference type="RefSeq" id="WP_132698800.1">
    <property type="nucleotide sequence ID" value="NZ_SLZR01000001.1"/>
</dbReference>